<dbReference type="EMBL" id="KB303163">
    <property type="protein sequence ID" value="ELU03424.1"/>
    <property type="molecule type" value="Genomic_DNA"/>
</dbReference>
<dbReference type="EnsemblMetazoa" id="CapteT132608">
    <property type="protein sequence ID" value="CapteP132608"/>
    <property type="gene ID" value="CapteG132608"/>
</dbReference>
<evidence type="ECO:0000256" key="3">
    <source>
        <dbReference type="ARBA" id="ARBA00022553"/>
    </source>
</evidence>
<feature type="domain" description="PAS" evidence="11">
    <location>
        <begin position="78"/>
        <end position="140"/>
    </location>
</feature>
<dbReference type="HOGENOM" id="CLU_000445_89_2_1"/>
<evidence type="ECO:0000259" key="10">
    <source>
        <dbReference type="PROSITE" id="PS50109"/>
    </source>
</evidence>
<dbReference type="SUPFAM" id="SSF47384">
    <property type="entry name" value="Homodimeric domain of signal transducing histidine kinase"/>
    <property type="match status" value="1"/>
</dbReference>
<dbReference type="InterPro" id="IPR000014">
    <property type="entry name" value="PAS"/>
</dbReference>
<evidence type="ECO:0000313" key="14">
    <source>
        <dbReference type="Proteomes" id="UP000014760"/>
    </source>
</evidence>
<keyword evidence="3" id="KW-0597">Phosphoprotein</keyword>
<evidence type="ECO:0000256" key="6">
    <source>
        <dbReference type="ARBA" id="ARBA00023012"/>
    </source>
</evidence>
<dbReference type="GO" id="GO:0006355">
    <property type="term" value="P:regulation of DNA-templated transcription"/>
    <property type="evidence" value="ECO:0007669"/>
    <property type="project" value="InterPro"/>
</dbReference>
<reference evidence="13" key="3">
    <citation type="submission" date="2015-06" db="UniProtKB">
        <authorList>
            <consortium name="EnsemblMetazoa"/>
        </authorList>
    </citation>
    <scope>IDENTIFICATION</scope>
</reference>
<dbReference type="InterPro" id="IPR036890">
    <property type="entry name" value="HATPase_C_sf"/>
</dbReference>
<dbReference type="STRING" id="283909.R7UBT9"/>
<comment type="catalytic activity">
    <reaction evidence="1">
        <text>ATP + protein L-histidine = ADP + protein N-phospho-L-histidine.</text>
        <dbReference type="EC" id="2.7.13.3"/>
    </reaction>
</comment>
<dbReference type="SMART" id="SM00388">
    <property type="entry name" value="HisKA"/>
    <property type="match status" value="1"/>
</dbReference>
<dbReference type="InterPro" id="IPR003594">
    <property type="entry name" value="HATPase_dom"/>
</dbReference>
<dbReference type="InterPro" id="IPR036097">
    <property type="entry name" value="HisK_dim/P_sf"/>
</dbReference>
<dbReference type="PANTHER" id="PTHR45453:SF1">
    <property type="entry name" value="PHOSPHATE REGULON SENSOR PROTEIN PHOR"/>
    <property type="match status" value="1"/>
</dbReference>
<keyword evidence="9" id="KW-0812">Transmembrane</keyword>
<dbReference type="InterPro" id="IPR003661">
    <property type="entry name" value="HisK_dim/P_dom"/>
</dbReference>
<dbReference type="CDD" id="cd00082">
    <property type="entry name" value="HisKA"/>
    <property type="match status" value="1"/>
</dbReference>
<dbReference type="SUPFAM" id="SSF55785">
    <property type="entry name" value="PYP-like sensor domain (PAS domain)"/>
    <property type="match status" value="1"/>
</dbReference>
<dbReference type="Gene3D" id="3.30.450.20">
    <property type="entry name" value="PAS domain"/>
    <property type="match status" value="1"/>
</dbReference>
<dbReference type="PROSITE" id="PS50109">
    <property type="entry name" value="HIS_KIN"/>
    <property type="match status" value="1"/>
</dbReference>
<dbReference type="PROSITE" id="PS50112">
    <property type="entry name" value="PAS"/>
    <property type="match status" value="1"/>
</dbReference>
<keyword evidence="5" id="KW-0418">Kinase</keyword>
<dbReference type="EMBL" id="AMQN01045436">
    <property type="status" value="NOT_ANNOTATED_CDS"/>
    <property type="molecule type" value="Genomic_DNA"/>
</dbReference>
<dbReference type="SUPFAM" id="SSF55874">
    <property type="entry name" value="ATPase domain of HSP90 chaperone/DNA topoisomerase II/histidine kinase"/>
    <property type="match status" value="1"/>
</dbReference>
<dbReference type="OMA" id="ENQLLWC"/>
<accession>R7UBT9</accession>
<dbReference type="FunFam" id="1.10.287.130:FF:000001">
    <property type="entry name" value="Two-component sensor histidine kinase"/>
    <property type="match status" value="1"/>
</dbReference>
<evidence type="ECO:0000313" key="13">
    <source>
        <dbReference type="EnsemblMetazoa" id="CapteP132608"/>
    </source>
</evidence>
<dbReference type="Proteomes" id="UP000014760">
    <property type="component" value="Unassembled WGS sequence"/>
</dbReference>
<gene>
    <name evidence="12" type="ORF">CAPTEDRAFT_132608</name>
</gene>
<evidence type="ECO:0000256" key="8">
    <source>
        <dbReference type="ARBA" id="ARBA00069102"/>
    </source>
</evidence>
<evidence type="ECO:0000256" key="9">
    <source>
        <dbReference type="SAM" id="Phobius"/>
    </source>
</evidence>
<dbReference type="GO" id="GO:0000155">
    <property type="term" value="F:phosphorelay sensor kinase activity"/>
    <property type="evidence" value="ECO:0007669"/>
    <property type="project" value="InterPro"/>
</dbReference>
<dbReference type="Pfam" id="PF00512">
    <property type="entry name" value="HisKA"/>
    <property type="match status" value="1"/>
</dbReference>
<feature type="transmembrane region" description="Helical" evidence="9">
    <location>
        <begin position="6"/>
        <end position="32"/>
    </location>
</feature>
<dbReference type="EC" id="2.7.13.3" evidence="2"/>
<reference evidence="14" key="1">
    <citation type="submission" date="2012-12" db="EMBL/GenBank/DDBJ databases">
        <authorList>
            <person name="Hellsten U."/>
            <person name="Grimwood J."/>
            <person name="Chapman J.A."/>
            <person name="Shapiro H."/>
            <person name="Aerts A."/>
            <person name="Otillar R.P."/>
            <person name="Terry A.Y."/>
            <person name="Boore J.L."/>
            <person name="Simakov O."/>
            <person name="Marletaz F."/>
            <person name="Cho S.-J."/>
            <person name="Edsinger-Gonzales E."/>
            <person name="Havlak P."/>
            <person name="Kuo D.-H."/>
            <person name="Larsson T."/>
            <person name="Lv J."/>
            <person name="Arendt D."/>
            <person name="Savage R."/>
            <person name="Osoegawa K."/>
            <person name="de Jong P."/>
            <person name="Lindberg D.R."/>
            <person name="Seaver E.C."/>
            <person name="Weisblat D.A."/>
            <person name="Putnam N.H."/>
            <person name="Grigoriev I.V."/>
            <person name="Rokhsar D.S."/>
        </authorList>
    </citation>
    <scope>NUCLEOTIDE SEQUENCE</scope>
    <source>
        <strain evidence="14">I ESC-2004</strain>
    </source>
</reference>
<evidence type="ECO:0000256" key="7">
    <source>
        <dbReference type="ARBA" id="ARBA00023136"/>
    </source>
</evidence>
<dbReference type="Gene3D" id="1.10.287.130">
    <property type="match status" value="1"/>
</dbReference>
<evidence type="ECO:0000256" key="1">
    <source>
        <dbReference type="ARBA" id="ARBA00000085"/>
    </source>
</evidence>
<keyword evidence="6" id="KW-0902">Two-component regulatory system</keyword>
<evidence type="ECO:0000313" key="12">
    <source>
        <dbReference type="EMBL" id="ELU03424.1"/>
    </source>
</evidence>
<feature type="domain" description="Histidine kinase" evidence="10">
    <location>
        <begin position="201"/>
        <end position="359"/>
    </location>
</feature>
<keyword evidence="9" id="KW-1133">Transmembrane helix</keyword>
<organism evidence="12">
    <name type="scientific">Capitella teleta</name>
    <name type="common">Polychaete worm</name>
    <dbReference type="NCBI Taxonomy" id="283909"/>
    <lineage>
        <taxon>Eukaryota</taxon>
        <taxon>Metazoa</taxon>
        <taxon>Spiralia</taxon>
        <taxon>Lophotrochozoa</taxon>
        <taxon>Annelida</taxon>
        <taxon>Polychaeta</taxon>
        <taxon>Sedentaria</taxon>
        <taxon>Scolecida</taxon>
        <taxon>Capitellidae</taxon>
        <taxon>Capitella</taxon>
    </lineage>
</organism>
<dbReference type="OrthoDB" id="18419at2759"/>
<evidence type="ECO:0000256" key="4">
    <source>
        <dbReference type="ARBA" id="ARBA00022679"/>
    </source>
</evidence>
<dbReference type="GO" id="GO:0016036">
    <property type="term" value="P:cellular response to phosphate starvation"/>
    <property type="evidence" value="ECO:0007669"/>
    <property type="project" value="TreeGrafter"/>
</dbReference>
<evidence type="ECO:0000256" key="5">
    <source>
        <dbReference type="ARBA" id="ARBA00022777"/>
    </source>
</evidence>
<dbReference type="GO" id="GO:0004721">
    <property type="term" value="F:phosphoprotein phosphatase activity"/>
    <property type="evidence" value="ECO:0007669"/>
    <property type="project" value="InterPro"/>
</dbReference>
<dbReference type="InterPro" id="IPR021766">
    <property type="entry name" value="PhoR_N"/>
</dbReference>
<evidence type="ECO:0000259" key="11">
    <source>
        <dbReference type="PROSITE" id="PS50112"/>
    </source>
</evidence>
<dbReference type="PANTHER" id="PTHR45453">
    <property type="entry name" value="PHOSPHATE REGULON SENSOR PROTEIN PHOR"/>
    <property type="match status" value="1"/>
</dbReference>
<reference evidence="12 14" key="2">
    <citation type="journal article" date="2013" name="Nature">
        <title>Insights into bilaterian evolution from three spiralian genomes.</title>
        <authorList>
            <person name="Simakov O."/>
            <person name="Marletaz F."/>
            <person name="Cho S.J."/>
            <person name="Edsinger-Gonzales E."/>
            <person name="Havlak P."/>
            <person name="Hellsten U."/>
            <person name="Kuo D.H."/>
            <person name="Larsson T."/>
            <person name="Lv J."/>
            <person name="Arendt D."/>
            <person name="Savage R."/>
            <person name="Osoegawa K."/>
            <person name="de Jong P."/>
            <person name="Grimwood J."/>
            <person name="Chapman J.A."/>
            <person name="Shapiro H."/>
            <person name="Aerts A."/>
            <person name="Otillar R.P."/>
            <person name="Terry A.Y."/>
            <person name="Boore J.L."/>
            <person name="Grigoriev I.V."/>
            <person name="Lindberg D.R."/>
            <person name="Seaver E.C."/>
            <person name="Weisblat D.A."/>
            <person name="Putnam N.H."/>
            <person name="Rokhsar D.S."/>
        </authorList>
    </citation>
    <scope>NUCLEOTIDE SEQUENCE</scope>
    <source>
        <strain evidence="12 14">I ESC-2004</strain>
    </source>
</reference>
<dbReference type="InterPro" id="IPR050351">
    <property type="entry name" value="BphY/WalK/GraS-like"/>
</dbReference>
<keyword evidence="14" id="KW-1185">Reference proteome</keyword>
<protein>
    <recommendedName>
        <fullName evidence="8">Uncharacterized sensor-like histidine kinase ycf26</fullName>
        <ecNumber evidence="2">2.7.13.3</ecNumber>
    </recommendedName>
</protein>
<proteinExistence type="predicted"/>
<dbReference type="InterPro" id="IPR035965">
    <property type="entry name" value="PAS-like_dom_sf"/>
</dbReference>
<sequence length="359" mass="40457">MVSVLAIGLFTGWLADQVFLGLFIATLLYLIWSHRQLHRLLGWLDQAAHKEQNPPESSGIWGEIFDGIYRIQRRHNRSKQRLANVIERIQESTAALNDGIVMADQHGCPEWWNRAAGELLGLQMPDDQGQPLTNLVRNPKFASYMEHSRGKDPIKIDSPTHESRQLQIAITVYGQGNRLLLVRDVSRLHQLETMRTDFVANVSHELRTPLTVISGYLETLSDGLEMNPDTPPIFKRALNQMQEQASRMQRLIEDLLLLSRLEATEPERLSQAVALKPLLSGIVDDAKALSGENQHQFQLECENDCSVTGDAIELRSAFSNLVYNAVRYTPAGGKVLVKWWQDQEGGHLMVQDNGVGIDP</sequence>
<dbReference type="Pfam" id="PF02518">
    <property type="entry name" value="HATPase_c"/>
    <property type="match status" value="1"/>
</dbReference>
<keyword evidence="7 9" id="KW-0472">Membrane</keyword>
<feature type="non-terminal residue" evidence="12">
    <location>
        <position position="359"/>
    </location>
</feature>
<dbReference type="GO" id="GO:0005886">
    <property type="term" value="C:plasma membrane"/>
    <property type="evidence" value="ECO:0007669"/>
    <property type="project" value="TreeGrafter"/>
</dbReference>
<keyword evidence="4" id="KW-0808">Transferase</keyword>
<dbReference type="Pfam" id="PF00989">
    <property type="entry name" value="PAS"/>
    <property type="match status" value="1"/>
</dbReference>
<evidence type="ECO:0000256" key="2">
    <source>
        <dbReference type="ARBA" id="ARBA00012438"/>
    </source>
</evidence>
<dbReference type="Pfam" id="PF11808">
    <property type="entry name" value="PhoR"/>
    <property type="match status" value="1"/>
</dbReference>
<dbReference type="InterPro" id="IPR013767">
    <property type="entry name" value="PAS_fold"/>
</dbReference>
<name>R7UBT9_CAPTE</name>
<dbReference type="InterPro" id="IPR005467">
    <property type="entry name" value="His_kinase_dom"/>
</dbReference>
<dbReference type="Gene3D" id="3.30.565.10">
    <property type="entry name" value="Histidine kinase-like ATPase, C-terminal domain"/>
    <property type="match status" value="1"/>
</dbReference>
<dbReference type="AlphaFoldDB" id="R7UBT9"/>